<dbReference type="AlphaFoldDB" id="A0AAJ1U9K1"/>
<dbReference type="RefSeq" id="WP_307204454.1">
    <property type="nucleotide sequence ID" value="NZ_JAUTAN010000001.1"/>
</dbReference>
<dbReference type="Proteomes" id="UP001239215">
    <property type="component" value="Unassembled WGS sequence"/>
</dbReference>
<gene>
    <name evidence="1" type="ORF">QE405_003906</name>
</gene>
<sequence length="189" mass="20309">MSSEMWMTAVTSMVSAVIGALAAIGAVAFQARQQTRESGRQGEQEAVEQLIVRATAVVLRAQQSSIIAPAIGSLSGGVGRLFRIMAPVDLSAFSEPLVAEAIGLEHAAAKVQLLSDATTRAAAESLVSADMDVVTAYSSESGNRARRYLLLILFGKRLVDPDEIARAVGELVTQRREFERHIRERRTSV</sequence>
<protein>
    <submittedName>
        <fullName evidence="1">Uncharacterized protein</fullName>
    </submittedName>
</protein>
<comment type="caution">
    <text evidence="1">The sequence shown here is derived from an EMBL/GenBank/DDBJ whole genome shotgun (WGS) entry which is preliminary data.</text>
</comment>
<organism evidence="1 2">
    <name type="scientific">Nocardioides zeae</name>
    <dbReference type="NCBI Taxonomy" id="1457234"/>
    <lineage>
        <taxon>Bacteria</taxon>
        <taxon>Bacillati</taxon>
        <taxon>Actinomycetota</taxon>
        <taxon>Actinomycetes</taxon>
        <taxon>Propionibacteriales</taxon>
        <taxon>Nocardioidaceae</taxon>
        <taxon>Nocardioides</taxon>
    </lineage>
</organism>
<accession>A0AAJ1U9K1</accession>
<proteinExistence type="predicted"/>
<name>A0AAJ1U9K1_9ACTN</name>
<dbReference type="EMBL" id="JAUTAN010000001">
    <property type="protein sequence ID" value="MDQ1106622.1"/>
    <property type="molecule type" value="Genomic_DNA"/>
</dbReference>
<evidence type="ECO:0000313" key="2">
    <source>
        <dbReference type="Proteomes" id="UP001239215"/>
    </source>
</evidence>
<evidence type="ECO:0000313" key="1">
    <source>
        <dbReference type="EMBL" id="MDQ1106622.1"/>
    </source>
</evidence>
<reference evidence="1" key="1">
    <citation type="submission" date="2023-07" db="EMBL/GenBank/DDBJ databases">
        <title>Functional and genomic diversity of the sorghum phyllosphere microbiome.</title>
        <authorList>
            <person name="Shade A."/>
        </authorList>
    </citation>
    <scope>NUCLEOTIDE SEQUENCE</scope>
    <source>
        <strain evidence="1">SORGH_AS_1067</strain>
    </source>
</reference>